<accession>A0ABY8W1I5</accession>
<keyword evidence="2" id="KW-0812">Transmembrane</keyword>
<dbReference type="InterPro" id="IPR021417">
    <property type="entry name" value="DUF3060"/>
</dbReference>
<dbReference type="Proteomes" id="UP001236585">
    <property type="component" value="Chromosome"/>
</dbReference>
<protein>
    <submittedName>
        <fullName evidence="3">DUF3060 domain-containing protein</fullName>
    </submittedName>
</protein>
<evidence type="ECO:0000256" key="1">
    <source>
        <dbReference type="SAM" id="MobiDB-lite"/>
    </source>
</evidence>
<proteinExistence type="predicted"/>
<dbReference type="EMBL" id="CP126981">
    <property type="protein sequence ID" value="WIM88874.1"/>
    <property type="molecule type" value="Genomic_DNA"/>
</dbReference>
<feature type="compositionally biased region" description="Basic and acidic residues" evidence="1">
    <location>
        <begin position="1"/>
        <end position="15"/>
    </location>
</feature>
<keyword evidence="4" id="KW-1185">Reference proteome</keyword>
<dbReference type="RefSeq" id="WP_285189316.1">
    <property type="nucleotide sequence ID" value="NZ_CP126981.1"/>
</dbReference>
<evidence type="ECO:0000313" key="3">
    <source>
        <dbReference type="EMBL" id="WIM88874.1"/>
    </source>
</evidence>
<gene>
    <name evidence="3" type="ORF">PT015_05185</name>
</gene>
<feature type="transmembrane region" description="Helical" evidence="2">
    <location>
        <begin position="70"/>
        <end position="92"/>
    </location>
</feature>
<feature type="region of interest" description="Disordered" evidence="1">
    <location>
        <begin position="1"/>
        <end position="60"/>
    </location>
</feature>
<sequence length="226" mass="23351">MKSEDDPEARIRELEQPLTDAARASEAAAYQPPSKWAPPSGPPLPPPALPYDATIQYPSTGPRRGGRTRWILLALFVIGVMCLPIAIFLFSAHHVSRSTFPSIPSFSTPGPSTSVRVPRTTASAALPTAPATSVTKAPAGENITVSGISEARTIACSGGSISVSGITNNVTITGHCARLIVSGIQNQISIDTADAIEASGSGNQVTYHGGSPKIGKSGIDNVVQQG</sequence>
<feature type="compositionally biased region" description="Pro residues" evidence="1">
    <location>
        <begin position="35"/>
        <end position="49"/>
    </location>
</feature>
<dbReference type="Pfam" id="PF11259">
    <property type="entry name" value="DUF3060"/>
    <property type="match status" value="1"/>
</dbReference>
<name>A0ABY8W1I5_9MYCO</name>
<evidence type="ECO:0000313" key="4">
    <source>
        <dbReference type="Proteomes" id="UP001236585"/>
    </source>
</evidence>
<keyword evidence="2" id="KW-0472">Membrane</keyword>
<keyword evidence="2" id="KW-1133">Transmembrane helix</keyword>
<reference evidence="3 4" key="1">
    <citation type="journal article" date="2023" name="Microbiol. Resour. Announc.">
        <title>Complete Genome Sequence of Mycobacterium wuenschmanii, a novel Nontuberculous Mycobacterium Isolated from a captive population of Amazon Milk Frogs.</title>
        <authorList>
            <person name="Hicks J."/>
            <person name="Zeineldin M."/>
            <person name="Ward H."/>
            <person name="Wuenschmann A."/>
            <person name="Camp P."/>
            <person name="Farrell D."/>
            <person name="Lehman K."/>
            <person name="Thacker T."/>
            <person name="Cuthbert E."/>
        </authorList>
    </citation>
    <scope>NUCLEOTIDE SEQUENCE [LARGE SCALE GENOMIC DNA]</scope>
    <source>
        <strain evidence="3 4">Wuenschmanii</strain>
    </source>
</reference>
<organism evidence="3 4">
    <name type="scientific">Candidatus Mycobacterium wuenschmannii</name>
    <dbReference type="NCBI Taxonomy" id="3027808"/>
    <lineage>
        <taxon>Bacteria</taxon>
        <taxon>Bacillati</taxon>
        <taxon>Actinomycetota</taxon>
        <taxon>Actinomycetes</taxon>
        <taxon>Mycobacteriales</taxon>
        <taxon>Mycobacteriaceae</taxon>
        <taxon>Mycobacterium</taxon>
    </lineage>
</organism>
<evidence type="ECO:0000256" key="2">
    <source>
        <dbReference type="SAM" id="Phobius"/>
    </source>
</evidence>